<dbReference type="InterPro" id="IPR029262">
    <property type="entry name" value="RPOL_N"/>
</dbReference>
<dbReference type="GO" id="GO:0034245">
    <property type="term" value="C:mitochondrial DNA-directed RNA polymerase complex"/>
    <property type="evidence" value="ECO:0007669"/>
    <property type="project" value="TreeGrafter"/>
</dbReference>
<keyword evidence="15" id="KW-1185">Reference proteome</keyword>
<evidence type="ECO:0000256" key="9">
    <source>
        <dbReference type="ARBA" id="ARBA00023163"/>
    </source>
</evidence>
<dbReference type="EC" id="2.7.7.6" evidence="11"/>
<comment type="catalytic activity">
    <reaction evidence="10 11">
        <text>RNA(n) + a ribonucleoside 5'-triphosphate = RNA(n+1) + diphosphate</text>
        <dbReference type="Rhea" id="RHEA:21248"/>
        <dbReference type="Rhea" id="RHEA-COMP:14527"/>
        <dbReference type="Rhea" id="RHEA-COMP:17342"/>
        <dbReference type="ChEBI" id="CHEBI:33019"/>
        <dbReference type="ChEBI" id="CHEBI:61557"/>
        <dbReference type="ChEBI" id="CHEBI:140395"/>
        <dbReference type="EC" id="2.7.7.6"/>
    </reaction>
</comment>
<dbReference type="InterPro" id="IPR037159">
    <property type="entry name" value="RNA_POL_N_sf"/>
</dbReference>
<evidence type="ECO:0000256" key="12">
    <source>
        <dbReference type="SAM" id="MobiDB-lite"/>
    </source>
</evidence>
<feature type="domain" description="DNA-directed RNA polymerase N-terminal" evidence="13">
    <location>
        <begin position="357"/>
        <end position="695"/>
    </location>
</feature>
<dbReference type="GO" id="GO:0006390">
    <property type="term" value="P:mitochondrial transcription"/>
    <property type="evidence" value="ECO:0007669"/>
    <property type="project" value="TreeGrafter"/>
</dbReference>
<reference evidence="14 15" key="1">
    <citation type="submission" date="2020-03" db="EMBL/GenBank/DDBJ databases">
        <title>Draft Genome Sequence of Cudoniella acicularis.</title>
        <authorList>
            <person name="Buettner E."/>
            <person name="Kellner H."/>
        </authorList>
    </citation>
    <scope>NUCLEOTIDE SEQUENCE [LARGE SCALE GENOMIC DNA]</scope>
    <source>
        <strain evidence="14 15">DSM 108380</strain>
    </source>
</reference>
<feature type="region of interest" description="Disordered" evidence="12">
    <location>
        <begin position="41"/>
        <end position="71"/>
    </location>
</feature>
<dbReference type="FunFam" id="1.10.150.20:FF:000041">
    <property type="entry name" value="DNA-directed RNA polymerase"/>
    <property type="match status" value="1"/>
</dbReference>
<dbReference type="InterPro" id="IPR046950">
    <property type="entry name" value="DNA-dir_Rpol_C_phage-type"/>
</dbReference>
<dbReference type="Pfam" id="PF14700">
    <property type="entry name" value="RPOL_N"/>
    <property type="match status" value="1"/>
</dbReference>
<keyword evidence="4 11" id="KW-0240">DNA-directed RNA polymerase</keyword>
<keyword evidence="6 11" id="KW-0548">Nucleotidyltransferase</keyword>
<evidence type="ECO:0000313" key="15">
    <source>
        <dbReference type="Proteomes" id="UP000566819"/>
    </source>
</evidence>
<dbReference type="PROSITE" id="PS00489">
    <property type="entry name" value="RNA_POL_PHAGE_2"/>
    <property type="match status" value="1"/>
</dbReference>
<dbReference type="PANTHER" id="PTHR10102:SF0">
    <property type="entry name" value="DNA-DIRECTED RNA POLYMERASE, MITOCHONDRIAL"/>
    <property type="match status" value="1"/>
</dbReference>
<dbReference type="InterPro" id="IPR024075">
    <property type="entry name" value="DNA-dir_RNA_pol_helix_hairp_sf"/>
</dbReference>
<evidence type="ECO:0000256" key="2">
    <source>
        <dbReference type="ARBA" id="ARBA00004173"/>
    </source>
</evidence>
<dbReference type="PANTHER" id="PTHR10102">
    <property type="entry name" value="DNA-DIRECTED RNA POLYMERASE, MITOCHONDRIAL"/>
    <property type="match status" value="1"/>
</dbReference>
<keyword evidence="7" id="KW-0809">Transit peptide</keyword>
<evidence type="ECO:0000256" key="5">
    <source>
        <dbReference type="ARBA" id="ARBA00022679"/>
    </source>
</evidence>
<keyword evidence="8" id="KW-0496">Mitochondrion</keyword>
<evidence type="ECO:0000256" key="11">
    <source>
        <dbReference type="RuleBase" id="RU003805"/>
    </source>
</evidence>
<evidence type="ECO:0000256" key="1">
    <source>
        <dbReference type="ARBA" id="ARBA00004026"/>
    </source>
</evidence>
<evidence type="ECO:0000256" key="8">
    <source>
        <dbReference type="ARBA" id="ARBA00023128"/>
    </source>
</evidence>
<comment type="similarity">
    <text evidence="3 11">Belongs to the phage and mitochondrial RNA polymerase family.</text>
</comment>
<dbReference type="Gene3D" id="1.10.150.20">
    <property type="entry name" value="5' to 3' exonuclease, C-terminal subdomain"/>
    <property type="match status" value="1"/>
</dbReference>
<dbReference type="SUPFAM" id="SSF56672">
    <property type="entry name" value="DNA/RNA polymerases"/>
    <property type="match status" value="1"/>
</dbReference>
<dbReference type="InterPro" id="IPR043502">
    <property type="entry name" value="DNA/RNA_pol_sf"/>
</dbReference>
<sequence>MLVRAARRRAPLKISRTHFSEQLYLPWLCPAHNPSILDRRRWVTSDSGPQRPDIRRRRNSNDASHAPPRRSMATAVGFVSMDDIPFESFNVQPSGTQHNYIELGPSPSSPAFNTMDLYGRLATSQQKLRGNAQTGVSGDISEVLSVFYACLQVGRVERAGIILRRILSKINIEVDEVVVLHSHYLRTSVEQIILEPSEAAKQAIHKWFELEIRLKGIPFNAEMVAYMLKASLQSTDDTLGGNRKRLVRRYMDMVPGETGLEVLSLKILSAAELNQVNQICPTYNLADGFEESFEFTPKEEEIVLEHSGQRERPIPAVKPVGQKGLGLKALKKALSLFSNLPAQGVATAGMSTKQKRELQTQLEEDCVNSAIDRWREESTSLKKMGLDSTLQTKSLGARMWKWQTALEQYLKDEIKKVDEAESMENRTPENIERCLYGPFLRILPPEKLAAITILSTMTALGAGVDKGLPLSTTILSIAGSVEDESVLASVQEANKKGVWSRETINRLDLATLKRMIKSRGVGSAAKVVNALQKGTLKQEVDKDTEQQRSAHVYTQWPTTTKAKIGAFLMSALINVAKVPVTLENSDTKQEITQLQPALLHTFQYKMGKKYGVIIANKALVEALKREPVHSLLAKHLPMLVQPEPWTLFNKGGFLLHPTKLMRVKLGNNDQRYYAEAAIGQGDLTDLCKGLDVLGKTEWRINQPVFDVMLEAWNSGEAIGNIAPESPKVEIPPEPDSTRDPLERRRWIREVKTIENTKTGLHSQRCFQNFQLEIARALRNESFYFPHNMDFRGRAYPIPPYLNHMGADHCRGLLMFGVGRELGASGLKWLKIHLANVYGFDKASLAEREAFADENISKIYDSATNSLGGTRWWLEAEDPWQCLAACIELKNALESPDPTRFVSHLPVHQDGTCNGLQHYAALGGDLWGAKQVNLEPGDRPADVYSAVAELVKEDIANDLEKGDPCAVFLDGKITRKTVKQTVMTNVYGVTFVGARAQVKKQLLAANLDMPNERQMNPTILSSYVATKIFSALANMFRGAHDIQYWFGECANRVSTSLTPEQMARLEGEWPKLTVSRASPKPRASLTARLEDASAFRSTVIWTTPLNMPVVQPYRSSSSKSVTTTLQTISLSEPHQTHPVNKRKQLQGFPPNFIHSLDATHMLISALRSSEMGLTFAAVHDSFWTHAADIEKMNTVLRDSFIQIHSEDVIGRLGEEFRARYKDCMYLTYVKRDSAVGKQILEWRKKHVEPRTPGAPKKTPKLHELILERTRLRLLASADPKEVEEGQKITTPTAIFAELSADGDLAPDPELKELAMGEIPEDSATKISTAEDTFNAASVEDVEDDFAAVGGEKQPEAEKEHLTPFEKAFTKVKQRREDKIPVWLPLTFPPVPKKGDFDVSRLKDSHYFAKSSSDTNGGIPSSVNLTENVLQGHQLLMMDERRIRQPY</sequence>
<accession>A0A8H4RKW4</accession>
<dbReference type="Gene3D" id="1.10.287.260">
    <property type="match status" value="1"/>
</dbReference>
<dbReference type="Proteomes" id="UP000566819">
    <property type="component" value="Unassembled WGS sequence"/>
</dbReference>
<comment type="subcellular location">
    <subcellularLocation>
        <location evidence="2">Mitochondrion</location>
    </subcellularLocation>
</comment>
<evidence type="ECO:0000256" key="7">
    <source>
        <dbReference type="ARBA" id="ARBA00022946"/>
    </source>
</evidence>
<dbReference type="Pfam" id="PF00940">
    <property type="entry name" value="RNA_pol"/>
    <property type="match status" value="1"/>
</dbReference>
<proteinExistence type="inferred from homology"/>
<dbReference type="InterPro" id="IPR002092">
    <property type="entry name" value="DNA-dir_Rpol_phage-type"/>
</dbReference>
<dbReference type="OrthoDB" id="276422at2759"/>
<keyword evidence="5 11" id="KW-0808">Transferase</keyword>
<dbReference type="FunFam" id="1.10.287.280:FF:000001">
    <property type="entry name" value="DNA-directed RNA polymerase"/>
    <property type="match status" value="1"/>
</dbReference>
<gene>
    <name evidence="14" type="ORF">G7Y89_g6221</name>
</gene>
<protein>
    <recommendedName>
        <fullName evidence="11">DNA-directed RNA polymerase</fullName>
        <ecNumber evidence="11">2.7.7.6</ecNumber>
    </recommendedName>
</protein>
<comment type="function">
    <text evidence="1 11">DNA-dependent RNA polymerase catalyzes the transcription of DNA into RNA using the four ribonucleoside triphosphates as substrates.</text>
</comment>
<dbReference type="EMBL" id="JAAMPI010000398">
    <property type="protein sequence ID" value="KAF4631909.1"/>
    <property type="molecule type" value="Genomic_DNA"/>
</dbReference>
<evidence type="ECO:0000256" key="10">
    <source>
        <dbReference type="ARBA" id="ARBA00048552"/>
    </source>
</evidence>
<evidence type="ECO:0000256" key="4">
    <source>
        <dbReference type="ARBA" id="ARBA00022478"/>
    </source>
</evidence>
<comment type="caution">
    <text evidence="14">The sequence shown here is derived from an EMBL/GenBank/DDBJ whole genome shotgun (WGS) entry which is preliminary data.</text>
</comment>
<keyword evidence="9 11" id="KW-0804">Transcription</keyword>
<organism evidence="14 15">
    <name type="scientific">Cudoniella acicularis</name>
    <dbReference type="NCBI Taxonomy" id="354080"/>
    <lineage>
        <taxon>Eukaryota</taxon>
        <taxon>Fungi</taxon>
        <taxon>Dikarya</taxon>
        <taxon>Ascomycota</taxon>
        <taxon>Pezizomycotina</taxon>
        <taxon>Leotiomycetes</taxon>
        <taxon>Helotiales</taxon>
        <taxon>Tricladiaceae</taxon>
        <taxon>Cudoniella</taxon>
    </lineage>
</organism>
<evidence type="ECO:0000256" key="3">
    <source>
        <dbReference type="ARBA" id="ARBA00009493"/>
    </source>
</evidence>
<evidence type="ECO:0000259" key="13">
    <source>
        <dbReference type="SMART" id="SM01311"/>
    </source>
</evidence>
<dbReference type="PROSITE" id="PS00900">
    <property type="entry name" value="RNA_POL_PHAGE_1"/>
    <property type="match status" value="1"/>
</dbReference>
<dbReference type="Gene3D" id="1.10.1320.10">
    <property type="entry name" value="DNA-directed RNA polymerase, N-terminal domain"/>
    <property type="match status" value="1"/>
</dbReference>
<dbReference type="GO" id="GO:0003899">
    <property type="term" value="F:DNA-directed RNA polymerase activity"/>
    <property type="evidence" value="ECO:0007669"/>
    <property type="project" value="UniProtKB-EC"/>
</dbReference>
<evidence type="ECO:0000313" key="14">
    <source>
        <dbReference type="EMBL" id="KAF4631909.1"/>
    </source>
</evidence>
<name>A0A8H4RKW4_9HELO</name>
<evidence type="ECO:0000256" key="6">
    <source>
        <dbReference type="ARBA" id="ARBA00022695"/>
    </source>
</evidence>
<dbReference type="GO" id="GO:0001018">
    <property type="term" value="F:mitochondrial promoter sequence-specific DNA binding"/>
    <property type="evidence" value="ECO:0007669"/>
    <property type="project" value="TreeGrafter"/>
</dbReference>
<dbReference type="SMART" id="SM01311">
    <property type="entry name" value="RPOL_N"/>
    <property type="match status" value="1"/>
</dbReference>
<dbReference type="Gene3D" id="1.10.287.280">
    <property type="match status" value="1"/>
</dbReference>